<proteinExistence type="inferred from homology"/>
<comment type="similarity">
    <text evidence="2">Belongs to the binding-protein-dependent transport system permease family. CysTW subfamily.</text>
</comment>
<feature type="transmembrane region" description="Helical" evidence="8">
    <location>
        <begin position="49"/>
        <end position="81"/>
    </location>
</feature>
<evidence type="ECO:0000256" key="4">
    <source>
        <dbReference type="ARBA" id="ARBA00022475"/>
    </source>
</evidence>
<keyword evidence="3 8" id="KW-0813">Transport</keyword>
<dbReference type="InterPro" id="IPR000515">
    <property type="entry name" value="MetI-like"/>
</dbReference>
<sequence length="270" mass="29098">MFRLTVPALAIVAILMVVPIGWLLSMSFIGADGGLGFENYALFFSEPAYVQMFVNTFAIAFAVTALCLILGYPVAYVLAILPPRWSGLLMLAVLVPFWTSGLVRTFSWLIILQRNGLVNKALVATGLIERPIPLVHNMTGTIIGMVHIMVPFLILPLYASMKAIDGNLMRAAASVGSTPTHAFLRVFLPLSMPGLVAGTIMVFVMCLGFYITPALLGGGKVKMIAQRIEESISLYPTWGPAAALAVLLLVVTAICLAASMLLVRRLSTDR</sequence>
<dbReference type="GO" id="GO:0055085">
    <property type="term" value="P:transmembrane transport"/>
    <property type="evidence" value="ECO:0007669"/>
    <property type="project" value="InterPro"/>
</dbReference>
<dbReference type="AlphaFoldDB" id="A0A947GB33"/>
<name>A0A947GB33_9HYPH</name>
<evidence type="ECO:0000259" key="9">
    <source>
        <dbReference type="PROSITE" id="PS50928"/>
    </source>
</evidence>
<evidence type="ECO:0000256" key="2">
    <source>
        <dbReference type="ARBA" id="ARBA00007069"/>
    </source>
</evidence>
<dbReference type="Proteomes" id="UP000766595">
    <property type="component" value="Unassembled WGS sequence"/>
</dbReference>
<dbReference type="EMBL" id="JAHHZF010000004">
    <property type="protein sequence ID" value="MBT9289803.1"/>
    <property type="molecule type" value="Genomic_DNA"/>
</dbReference>
<feature type="transmembrane region" description="Helical" evidence="8">
    <location>
        <begin position="7"/>
        <end position="29"/>
    </location>
</feature>
<keyword evidence="5 8" id="KW-0812">Transmembrane</keyword>
<gene>
    <name evidence="10" type="ORF">KL771_10070</name>
</gene>
<evidence type="ECO:0000256" key="7">
    <source>
        <dbReference type="ARBA" id="ARBA00023136"/>
    </source>
</evidence>
<evidence type="ECO:0000256" key="8">
    <source>
        <dbReference type="RuleBase" id="RU363032"/>
    </source>
</evidence>
<evidence type="ECO:0000256" key="3">
    <source>
        <dbReference type="ARBA" id="ARBA00022448"/>
    </source>
</evidence>
<dbReference type="PANTHER" id="PTHR42929:SF5">
    <property type="entry name" value="ABC TRANSPORTER PERMEASE PROTEIN"/>
    <property type="match status" value="1"/>
</dbReference>
<feature type="transmembrane region" description="Helical" evidence="8">
    <location>
        <begin position="182"/>
        <end position="211"/>
    </location>
</feature>
<comment type="caution">
    <text evidence="10">The sequence shown here is derived from an EMBL/GenBank/DDBJ whole genome shotgun (WGS) entry which is preliminary data.</text>
</comment>
<organism evidence="10 11">
    <name type="scientific">Prosthecodimorpha staleyi</name>
    <dbReference type="NCBI Taxonomy" id="2840188"/>
    <lineage>
        <taxon>Bacteria</taxon>
        <taxon>Pseudomonadati</taxon>
        <taxon>Pseudomonadota</taxon>
        <taxon>Alphaproteobacteria</taxon>
        <taxon>Hyphomicrobiales</taxon>
        <taxon>Ancalomicrobiaceae</taxon>
        <taxon>Prosthecodimorpha</taxon>
    </lineage>
</organism>
<dbReference type="PANTHER" id="PTHR42929">
    <property type="entry name" value="INNER MEMBRANE ABC TRANSPORTER PERMEASE PROTEIN YDCU-RELATED-RELATED"/>
    <property type="match status" value="1"/>
</dbReference>
<feature type="transmembrane region" description="Helical" evidence="8">
    <location>
        <begin position="88"/>
        <end position="111"/>
    </location>
</feature>
<keyword evidence="7 8" id="KW-0472">Membrane</keyword>
<evidence type="ECO:0000256" key="5">
    <source>
        <dbReference type="ARBA" id="ARBA00022692"/>
    </source>
</evidence>
<evidence type="ECO:0000313" key="11">
    <source>
        <dbReference type="Proteomes" id="UP000766595"/>
    </source>
</evidence>
<keyword evidence="6 8" id="KW-1133">Transmembrane helix</keyword>
<feature type="domain" description="ABC transmembrane type-1" evidence="9">
    <location>
        <begin position="53"/>
        <end position="259"/>
    </location>
</feature>
<evidence type="ECO:0000256" key="1">
    <source>
        <dbReference type="ARBA" id="ARBA00004651"/>
    </source>
</evidence>
<keyword evidence="11" id="KW-1185">Reference proteome</keyword>
<protein>
    <submittedName>
        <fullName evidence="10">ABC transporter permease</fullName>
    </submittedName>
</protein>
<dbReference type="InterPro" id="IPR035906">
    <property type="entry name" value="MetI-like_sf"/>
</dbReference>
<dbReference type="Pfam" id="PF00528">
    <property type="entry name" value="BPD_transp_1"/>
    <property type="match status" value="1"/>
</dbReference>
<accession>A0A947GB33</accession>
<dbReference type="GO" id="GO:0005886">
    <property type="term" value="C:plasma membrane"/>
    <property type="evidence" value="ECO:0007669"/>
    <property type="project" value="UniProtKB-SubCell"/>
</dbReference>
<feature type="transmembrane region" description="Helical" evidence="8">
    <location>
        <begin position="241"/>
        <end position="263"/>
    </location>
</feature>
<keyword evidence="4" id="KW-1003">Cell membrane</keyword>
<reference evidence="10 11" key="1">
    <citation type="submission" date="2021-06" db="EMBL/GenBank/DDBJ databases">
        <authorList>
            <person name="Grouzdev D.S."/>
            <person name="Koziaeva V."/>
        </authorList>
    </citation>
    <scope>NUCLEOTIDE SEQUENCE [LARGE SCALE GENOMIC DNA]</scope>
    <source>
        <strain evidence="10 11">22</strain>
    </source>
</reference>
<dbReference type="Gene3D" id="1.10.3720.10">
    <property type="entry name" value="MetI-like"/>
    <property type="match status" value="1"/>
</dbReference>
<feature type="transmembrane region" description="Helical" evidence="8">
    <location>
        <begin position="142"/>
        <end position="161"/>
    </location>
</feature>
<dbReference type="PROSITE" id="PS50928">
    <property type="entry name" value="ABC_TM1"/>
    <property type="match status" value="1"/>
</dbReference>
<comment type="subcellular location">
    <subcellularLocation>
        <location evidence="1 8">Cell membrane</location>
        <topology evidence="1 8">Multi-pass membrane protein</topology>
    </subcellularLocation>
</comment>
<dbReference type="CDD" id="cd06261">
    <property type="entry name" value="TM_PBP2"/>
    <property type="match status" value="1"/>
</dbReference>
<evidence type="ECO:0000256" key="6">
    <source>
        <dbReference type="ARBA" id="ARBA00022989"/>
    </source>
</evidence>
<dbReference type="SUPFAM" id="SSF161098">
    <property type="entry name" value="MetI-like"/>
    <property type="match status" value="1"/>
</dbReference>
<evidence type="ECO:0000313" key="10">
    <source>
        <dbReference type="EMBL" id="MBT9289803.1"/>
    </source>
</evidence>